<accession>A5GAQ3</accession>
<protein>
    <submittedName>
        <fullName evidence="1">Uncharacterized protein</fullName>
    </submittedName>
</protein>
<dbReference type="RefSeq" id="WP_011938067.1">
    <property type="nucleotide sequence ID" value="NC_009483.1"/>
</dbReference>
<dbReference type="OrthoDB" id="278417at2"/>
<dbReference type="KEGG" id="gur:Gura_1141"/>
<dbReference type="EMBL" id="CP000698">
    <property type="protein sequence ID" value="ABQ25345.1"/>
    <property type="molecule type" value="Genomic_DNA"/>
</dbReference>
<keyword evidence="2" id="KW-1185">Reference proteome</keyword>
<reference evidence="1 2" key="1">
    <citation type="submission" date="2007-05" db="EMBL/GenBank/DDBJ databases">
        <title>Complete sequence of Geobacter uraniireducens Rf4.</title>
        <authorList>
            <consortium name="US DOE Joint Genome Institute"/>
            <person name="Copeland A."/>
            <person name="Lucas S."/>
            <person name="Lapidus A."/>
            <person name="Barry K."/>
            <person name="Detter J.C."/>
            <person name="Glavina del Rio T."/>
            <person name="Hammon N."/>
            <person name="Israni S."/>
            <person name="Dalin E."/>
            <person name="Tice H."/>
            <person name="Pitluck S."/>
            <person name="Chertkov O."/>
            <person name="Brettin T."/>
            <person name="Bruce D."/>
            <person name="Han C."/>
            <person name="Schmutz J."/>
            <person name="Larimer F."/>
            <person name="Land M."/>
            <person name="Hauser L."/>
            <person name="Kyrpides N."/>
            <person name="Mikhailova N."/>
            <person name="Shelobolina E."/>
            <person name="Aklujkar M."/>
            <person name="Lovley D."/>
            <person name="Richardson P."/>
        </authorList>
    </citation>
    <scope>NUCLEOTIDE SEQUENCE [LARGE SCALE GENOMIC DNA]</scope>
    <source>
        <strain evidence="1 2">Rf4</strain>
    </source>
</reference>
<proteinExistence type="predicted"/>
<evidence type="ECO:0000313" key="1">
    <source>
        <dbReference type="EMBL" id="ABQ25345.1"/>
    </source>
</evidence>
<dbReference type="AlphaFoldDB" id="A5GAQ3"/>
<gene>
    <name evidence="1" type="ordered locus">Gura_1141</name>
</gene>
<dbReference type="Proteomes" id="UP000006695">
    <property type="component" value="Chromosome"/>
</dbReference>
<dbReference type="HOGENOM" id="CLU_192878_0_0_7"/>
<organism evidence="1 2">
    <name type="scientific">Geotalea uraniireducens (strain Rf4)</name>
    <name type="common">Geobacter uraniireducens</name>
    <dbReference type="NCBI Taxonomy" id="351605"/>
    <lineage>
        <taxon>Bacteria</taxon>
        <taxon>Pseudomonadati</taxon>
        <taxon>Thermodesulfobacteriota</taxon>
        <taxon>Desulfuromonadia</taxon>
        <taxon>Geobacterales</taxon>
        <taxon>Geobacteraceae</taxon>
        <taxon>Geotalea</taxon>
    </lineage>
</organism>
<name>A5GAQ3_GEOUR</name>
<sequence length="81" mass="9512">MLQQIREHIRVAAIFGPGNRIRPVWFDWRQQKHTVQEITCCWDEREGSAVRLHFAVSDGADLYELTYNATTHIWQLATVET</sequence>
<dbReference type="STRING" id="351605.Gura_1141"/>
<evidence type="ECO:0000313" key="2">
    <source>
        <dbReference type="Proteomes" id="UP000006695"/>
    </source>
</evidence>